<evidence type="ECO:0000256" key="3">
    <source>
        <dbReference type="ARBA" id="ARBA00022833"/>
    </source>
</evidence>
<dbReference type="GO" id="GO:0008270">
    <property type="term" value="F:zinc ion binding"/>
    <property type="evidence" value="ECO:0007669"/>
    <property type="project" value="UniProtKB-KW"/>
</dbReference>
<protein>
    <recommendedName>
        <fullName evidence="6">FYVE-type domain-containing protein</fullName>
    </recommendedName>
</protein>
<evidence type="ECO:0000256" key="2">
    <source>
        <dbReference type="ARBA" id="ARBA00022771"/>
    </source>
</evidence>
<gene>
    <name evidence="7" type="ORF">GSPATT00006366001</name>
</gene>
<dbReference type="Gene3D" id="3.30.40.10">
    <property type="entry name" value="Zinc/RING finger domain, C3HC4 (zinc finger)"/>
    <property type="match status" value="1"/>
</dbReference>
<dbReference type="OMA" id="HKENCII"/>
<dbReference type="KEGG" id="ptm:GSPATT00006366001"/>
<organism evidence="7 8">
    <name type="scientific">Paramecium tetraurelia</name>
    <dbReference type="NCBI Taxonomy" id="5888"/>
    <lineage>
        <taxon>Eukaryota</taxon>
        <taxon>Sar</taxon>
        <taxon>Alveolata</taxon>
        <taxon>Ciliophora</taxon>
        <taxon>Intramacronucleata</taxon>
        <taxon>Oligohymenophorea</taxon>
        <taxon>Peniculida</taxon>
        <taxon>Parameciidae</taxon>
        <taxon>Paramecium</taxon>
    </lineage>
</organism>
<feature type="domain" description="FYVE-type" evidence="6">
    <location>
        <begin position="37"/>
        <end position="89"/>
    </location>
</feature>
<dbReference type="SMART" id="SM00064">
    <property type="entry name" value="FYVE"/>
    <property type="match status" value="1"/>
</dbReference>
<feature type="compositionally biased region" description="Basic and acidic residues" evidence="5">
    <location>
        <begin position="255"/>
        <end position="282"/>
    </location>
</feature>
<dbReference type="Pfam" id="PF01363">
    <property type="entry name" value="FYVE"/>
    <property type="match status" value="1"/>
</dbReference>
<reference evidence="7 8" key="1">
    <citation type="journal article" date="2006" name="Nature">
        <title>Global trends of whole-genome duplications revealed by the ciliate Paramecium tetraurelia.</title>
        <authorList>
            <consortium name="Genoscope"/>
            <person name="Aury J.-M."/>
            <person name="Jaillon O."/>
            <person name="Duret L."/>
            <person name="Noel B."/>
            <person name="Jubin C."/>
            <person name="Porcel B.M."/>
            <person name="Segurens B."/>
            <person name="Daubin V."/>
            <person name="Anthouard V."/>
            <person name="Aiach N."/>
            <person name="Arnaiz O."/>
            <person name="Billaut A."/>
            <person name="Beisson J."/>
            <person name="Blanc I."/>
            <person name="Bouhouche K."/>
            <person name="Camara F."/>
            <person name="Duharcourt S."/>
            <person name="Guigo R."/>
            <person name="Gogendeau D."/>
            <person name="Katinka M."/>
            <person name="Keller A.-M."/>
            <person name="Kissmehl R."/>
            <person name="Klotz C."/>
            <person name="Koll F."/>
            <person name="Le Moue A."/>
            <person name="Lepere C."/>
            <person name="Malinsky S."/>
            <person name="Nowacki M."/>
            <person name="Nowak J.K."/>
            <person name="Plattner H."/>
            <person name="Poulain J."/>
            <person name="Ruiz F."/>
            <person name="Serrano V."/>
            <person name="Zagulski M."/>
            <person name="Dessen P."/>
            <person name="Betermier M."/>
            <person name="Weissenbach J."/>
            <person name="Scarpelli C."/>
            <person name="Schachter V."/>
            <person name="Sperling L."/>
            <person name="Meyer E."/>
            <person name="Cohen J."/>
            <person name="Wincker P."/>
        </authorList>
    </citation>
    <scope>NUCLEOTIDE SEQUENCE [LARGE SCALE GENOMIC DNA]</scope>
    <source>
        <strain evidence="7 8">Stock d4-2</strain>
    </source>
</reference>
<dbReference type="RefSeq" id="XP_001433264.1">
    <property type="nucleotide sequence ID" value="XM_001433227.2"/>
</dbReference>
<keyword evidence="8" id="KW-1185">Reference proteome</keyword>
<dbReference type="HOGENOM" id="CLU_988515_0_0_1"/>
<keyword evidence="1" id="KW-0479">Metal-binding</keyword>
<dbReference type="InterPro" id="IPR011011">
    <property type="entry name" value="Znf_FYVE_PHD"/>
</dbReference>
<evidence type="ECO:0000256" key="1">
    <source>
        <dbReference type="ARBA" id="ARBA00022723"/>
    </source>
</evidence>
<dbReference type="OrthoDB" id="311871at2759"/>
<dbReference type="InterPro" id="IPR013083">
    <property type="entry name" value="Znf_RING/FYVE/PHD"/>
</dbReference>
<dbReference type="InParanoid" id="A0C500"/>
<evidence type="ECO:0000313" key="7">
    <source>
        <dbReference type="EMBL" id="CAK65867.1"/>
    </source>
</evidence>
<feature type="compositionally biased region" description="Basic and acidic residues" evidence="5">
    <location>
        <begin position="236"/>
        <end position="245"/>
    </location>
</feature>
<feature type="region of interest" description="Disordered" evidence="5">
    <location>
        <begin position="236"/>
        <end position="282"/>
    </location>
</feature>
<dbReference type="PROSITE" id="PS50178">
    <property type="entry name" value="ZF_FYVE"/>
    <property type="match status" value="1"/>
</dbReference>
<dbReference type="InterPro" id="IPR000306">
    <property type="entry name" value="Znf_FYVE"/>
</dbReference>
<dbReference type="AlphaFoldDB" id="A0C500"/>
<dbReference type="SUPFAM" id="SSF57903">
    <property type="entry name" value="FYVE/PHD zinc finger"/>
    <property type="match status" value="1"/>
</dbReference>
<dbReference type="EMBL" id="CT868041">
    <property type="protein sequence ID" value="CAK65867.1"/>
    <property type="molecule type" value="Genomic_DNA"/>
</dbReference>
<evidence type="ECO:0000259" key="6">
    <source>
        <dbReference type="PROSITE" id="PS50178"/>
    </source>
</evidence>
<evidence type="ECO:0000256" key="5">
    <source>
        <dbReference type="SAM" id="MobiDB-lite"/>
    </source>
</evidence>
<evidence type="ECO:0000256" key="4">
    <source>
        <dbReference type="PROSITE-ProRule" id="PRU00091"/>
    </source>
</evidence>
<sequence>MLNKTSSFDQLSFNFGVTQENKTYVVGIKMKDNESEWLQGNECIVCDLNFSKSGKPHHCRVCGNSVCKNCSYKMVNDKRSCDLCFKRIQLVDQEKLKKQQIKSKKESIKELKNQIQKQQEKNDQMKNQLIELQKQFERQEREHAQQEKPLEDQFDQKINMIRQQIENNNRLDENIKGERIQLEEIEREIIDLHNNIQKKGFDIKFANERKKEFHENLQKHEKHLKDLQQSLEQKQQEYTEIENRRTAQKQIISEENEKNEKNEKKSSDLNKEQKHKENCIIY</sequence>
<keyword evidence="2 4" id="KW-0863">Zinc-finger</keyword>
<dbReference type="Proteomes" id="UP000000600">
    <property type="component" value="Unassembled WGS sequence"/>
</dbReference>
<dbReference type="GeneID" id="5019049"/>
<name>A0C500_PARTE</name>
<accession>A0C500</accession>
<keyword evidence="3" id="KW-0862">Zinc</keyword>
<dbReference type="InterPro" id="IPR017455">
    <property type="entry name" value="Znf_FYVE-rel"/>
</dbReference>
<evidence type="ECO:0000313" key="8">
    <source>
        <dbReference type="Proteomes" id="UP000000600"/>
    </source>
</evidence>
<proteinExistence type="predicted"/>